<evidence type="ECO:0000313" key="2">
    <source>
        <dbReference type="Proteomes" id="UP001144673"/>
    </source>
</evidence>
<dbReference type="Proteomes" id="UP001144673">
    <property type="component" value="Chromosome 4"/>
</dbReference>
<gene>
    <name evidence="1" type="ORF">LMH87_010962</name>
</gene>
<keyword evidence="2" id="KW-1185">Reference proteome</keyword>
<comment type="caution">
    <text evidence="1">The sequence shown here is derived from an EMBL/GenBank/DDBJ whole genome shotgun (WGS) entry which is preliminary data.</text>
</comment>
<dbReference type="GeneID" id="80898121"/>
<protein>
    <submittedName>
        <fullName evidence="1">Uncharacterized protein</fullName>
    </submittedName>
</protein>
<name>A0A9W8UKH0_AKAMU</name>
<proteinExistence type="predicted"/>
<sequence length="124" mass="13614">MSLIPTGAQLNGPVAATSALYGLYRLASSTVNLLIRLASGQWENAATSPRRWRVLRPPHDVSFKNNTVSVFSEPSPWSLVSLIYTDFSKLFLFKTCQNSTSIMMLIGDFVLVGFPSLALPQSFS</sequence>
<evidence type="ECO:0000313" key="1">
    <source>
        <dbReference type="EMBL" id="KAJ4150201.1"/>
    </source>
</evidence>
<organism evidence="1 2">
    <name type="scientific">Akanthomyces muscarius</name>
    <name type="common">Entomopathogenic fungus</name>
    <name type="synonym">Lecanicillium muscarium</name>
    <dbReference type="NCBI Taxonomy" id="2231603"/>
    <lineage>
        <taxon>Eukaryota</taxon>
        <taxon>Fungi</taxon>
        <taxon>Dikarya</taxon>
        <taxon>Ascomycota</taxon>
        <taxon>Pezizomycotina</taxon>
        <taxon>Sordariomycetes</taxon>
        <taxon>Hypocreomycetidae</taxon>
        <taxon>Hypocreales</taxon>
        <taxon>Cordycipitaceae</taxon>
        <taxon>Akanthomyces</taxon>
    </lineage>
</organism>
<accession>A0A9W8UKH0</accession>
<dbReference type="KEGG" id="amus:LMH87_010962"/>
<dbReference type="EMBL" id="JAJHUN010000009">
    <property type="protein sequence ID" value="KAJ4150201.1"/>
    <property type="molecule type" value="Genomic_DNA"/>
</dbReference>
<dbReference type="RefSeq" id="XP_056051915.1">
    <property type="nucleotide sequence ID" value="XM_056200024.1"/>
</dbReference>
<reference evidence="1" key="1">
    <citation type="journal article" date="2023" name="Access Microbiol">
        <title>De-novo genome assembly for Akanthomyces muscarius, a biocontrol agent of insect agricultural pests.</title>
        <authorList>
            <person name="Erdos Z."/>
            <person name="Studholme D.J."/>
            <person name="Raymond B."/>
            <person name="Sharma M."/>
        </authorList>
    </citation>
    <scope>NUCLEOTIDE SEQUENCE</scope>
    <source>
        <strain evidence="1">Ve6</strain>
    </source>
</reference>
<dbReference type="AlphaFoldDB" id="A0A9W8UKH0"/>